<organism evidence="3 4">
    <name type="scientific">Leptotrichia trevisanii</name>
    <dbReference type="NCBI Taxonomy" id="109328"/>
    <lineage>
        <taxon>Bacteria</taxon>
        <taxon>Fusobacteriati</taxon>
        <taxon>Fusobacteriota</taxon>
        <taxon>Fusobacteriia</taxon>
        <taxon>Fusobacteriales</taxon>
        <taxon>Leptotrichiaceae</taxon>
        <taxon>Leptotrichia</taxon>
    </lineage>
</organism>
<sequence>MDKRKILEQYYNDNDENNKNNGEENSTQSDVKRKEILEQYYDKNKGLDDENVGLKYIRLVFADVILLNIMTALGFGIFVSLNGYDNNWLLAIILWVIVVFVLALFLYSVRQTIKYLKKL</sequence>
<protein>
    <submittedName>
        <fullName evidence="3">Uncharacterized protein</fullName>
    </submittedName>
</protein>
<keyword evidence="2" id="KW-1133">Transmembrane helix</keyword>
<dbReference type="AlphaFoldDB" id="A0A510KIR1"/>
<reference evidence="3 4" key="1">
    <citation type="submission" date="2019-07" db="EMBL/GenBank/DDBJ databases">
        <title>Complete Genome Sequence of Leptotrichia trevisanii Strain JMUB3935.</title>
        <authorList>
            <person name="Watanabe S."/>
            <person name="Cui L."/>
        </authorList>
    </citation>
    <scope>NUCLEOTIDE SEQUENCE [LARGE SCALE GENOMIC DNA]</scope>
    <source>
        <strain evidence="3 4">JMUB3935</strain>
    </source>
</reference>
<feature type="transmembrane region" description="Helical" evidence="2">
    <location>
        <begin position="87"/>
        <end position="109"/>
    </location>
</feature>
<keyword evidence="2" id="KW-0472">Membrane</keyword>
<evidence type="ECO:0000256" key="1">
    <source>
        <dbReference type="SAM" id="MobiDB-lite"/>
    </source>
</evidence>
<evidence type="ECO:0000313" key="3">
    <source>
        <dbReference type="EMBL" id="BBM51579.1"/>
    </source>
</evidence>
<feature type="region of interest" description="Disordered" evidence="1">
    <location>
        <begin position="1"/>
        <end position="31"/>
    </location>
</feature>
<evidence type="ECO:0000313" key="4">
    <source>
        <dbReference type="Proteomes" id="UP000321378"/>
    </source>
</evidence>
<dbReference type="EMBL" id="AP019840">
    <property type="protein sequence ID" value="BBM51579.1"/>
    <property type="molecule type" value="Genomic_DNA"/>
</dbReference>
<gene>
    <name evidence="3" type="ORF">JMUB3935_0546</name>
</gene>
<keyword evidence="2" id="KW-0812">Transmembrane</keyword>
<name>A0A510KIR1_9FUSO</name>
<dbReference type="Proteomes" id="UP000321378">
    <property type="component" value="Chromosome"/>
</dbReference>
<feature type="transmembrane region" description="Helical" evidence="2">
    <location>
        <begin position="59"/>
        <end position="81"/>
    </location>
</feature>
<evidence type="ECO:0000256" key="2">
    <source>
        <dbReference type="SAM" id="Phobius"/>
    </source>
</evidence>
<dbReference type="RefSeq" id="WP_146996042.1">
    <property type="nucleotide sequence ID" value="NZ_AP019840.1"/>
</dbReference>
<proteinExistence type="predicted"/>
<accession>A0A510KIR1</accession>